<evidence type="ECO:0000256" key="6">
    <source>
        <dbReference type="ARBA" id="ARBA00022989"/>
    </source>
</evidence>
<proteinExistence type="inferred from homology"/>
<evidence type="ECO:0000256" key="3">
    <source>
        <dbReference type="ARBA" id="ARBA00022692"/>
    </source>
</evidence>
<accession>A0A4R2ICK9</accession>
<dbReference type="HAMAP" id="MF_02078">
    <property type="entry name" value="MurJ_MviN"/>
    <property type="match status" value="1"/>
</dbReference>
<keyword evidence="7 10" id="KW-0472">Membrane</keyword>
<comment type="similarity">
    <text evidence="9 10 11">Belongs to the MurJ/MviN family.</text>
</comment>
<keyword evidence="13" id="KW-1185">Reference proteome</keyword>
<organism evidence="12 13">
    <name type="scientific">Dokdonella fugitiva</name>
    <dbReference type="NCBI Taxonomy" id="328517"/>
    <lineage>
        <taxon>Bacteria</taxon>
        <taxon>Pseudomonadati</taxon>
        <taxon>Pseudomonadota</taxon>
        <taxon>Gammaproteobacteria</taxon>
        <taxon>Lysobacterales</taxon>
        <taxon>Rhodanobacteraceae</taxon>
        <taxon>Dokdonella</taxon>
    </lineage>
</organism>
<dbReference type="PIRSF" id="PIRSF002869">
    <property type="entry name" value="MviN"/>
    <property type="match status" value="1"/>
</dbReference>
<dbReference type="GO" id="GO:0009252">
    <property type="term" value="P:peptidoglycan biosynthetic process"/>
    <property type="evidence" value="ECO:0007669"/>
    <property type="project" value="UniProtKB-UniRule"/>
</dbReference>
<evidence type="ECO:0000313" key="13">
    <source>
        <dbReference type="Proteomes" id="UP000294862"/>
    </source>
</evidence>
<keyword evidence="10 11" id="KW-0813">Transport</keyword>
<dbReference type="PRINTS" id="PR01806">
    <property type="entry name" value="VIRFACTRMVIN"/>
</dbReference>
<keyword evidence="5 10" id="KW-0573">Peptidoglycan synthesis</keyword>
<dbReference type="GO" id="GO:0071555">
    <property type="term" value="P:cell wall organization"/>
    <property type="evidence" value="ECO:0007669"/>
    <property type="project" value="UniProtKB-UniRule"/>
</dbReference>
<dbReference type="NCBIfam" id="TIGR01695">
    <property type="entry name" value="murJ_mviN"/>
    <property type="match status" value="1"/>
</dbReference>
<dbReference type="InterPro" id="IPR004268">
    <property type="entry name" value="MurJ"/>
</dbReference>
<evidence type="ECO:0000256" key="8">
    <source>
        <dbReference type="ARBA" id="ARBA00060041"/>
    </source>
</evidence>
<protein>
    <recommendedName>
        <fullName evidence="10">Probable lipid II flippase MurJ</fullName>
    </recommendedName>
</protein>
<feature type="transmembrane region" description="Helical" evidence="10">
    <location>
        <begin position="312"/>
        <end position="332"/>
    </location>
</feature>
<feature type="transmembrane region" description="Helical" evidence="10">
    <location>
        <begin position="391"/>
        <end position="412"/>
    </location>
</feature>
<evidence type="ECO:0000256" key="7">
    <source>
        <dbReference type="ARBA" id="ARBA00023136"/>
    </source>
</evidence>
<dbReference type="GO" id="GO:0015648">
    <property type="term" value="F:lipid-linked peptidoglycan transporter activity"/>
    <property type="evidence" value="ECO:0007669"/>
    <property type="project" value="UniProtKB-UniRule"/>
</dbReference>
<feature type="transmembrane region" description="Helical" evidence="10">
    <location>
        <begin position="352"/>
        <end position="379"/>
    </location>
</feature>
<dbReference type="RefSeq" id="WP_131994647.1">
    <property type="nucleotide sequence ID" value="NZ_SLWQ01000002.1"/>
</dbReference>
<feature type="transmembrane region" description="Helical" evidence="10">
    <location>
        <begin position="467"/>
        <end position="492"/>
    </location>
</feature>
<name>A0A4R2ICK9_9GAMM</name>
<feature type="transmembrane region" description="Helical" evidence="10">
    <location>
        <begin position="432"/>
        <end position="455"/>
    </location>
</feature>
<dbReference type="UniPathway" id="UPA00219"/>
<dbReference type="AlphaFoldDB" id="A0A4R2ICK9"/>
<dbReference type="InterPro" id="IPR051050">
    <property type="entry name" value="Lipid_II_flippase_MurJ/MviN"/>
</dbReference>
<comment type="caution">
    <text evidence="12">The sequence shown here is derived from an EMBL/GenBank/DDBJ whole genome shotgun (WGS) entry which is preliminary data.</text>
</comment>
<keyword evidence="10 11" id="KW-0961">Cell wall biogenesis/degradation</keyword>
<dbReference type="OrthoDB" id="9816572at2"/>
<evidence type="ECO:0000256" key="2">
    <source>
        <dbReference type="ARBA" id="ARBA00022475"/>
    </source>
</evidence>
<dbReference type="GO" id="GO:0005886">
    <property type="term" value="C:plasma membrane"/>
    <property type="evidence" value="ECO:0007669"/>
    <property type="project" value="UniProtKB-SubCell"/>
</dbReference>
<evidence type="ECO:0000256" key="10">
    <source>
        <dbReference type="HAMAP-Rule" id="MF_02078"/>
    </source>
</evidence>
<feature type="transmembrane region" description="Helical" evidence="10">
    <location>
        <begin position="504"/>
        <end position="527"/>
    </location>
</feature>
<keyword evidence="4 10" id="KW-0133">Cell shape</keyword>
<dbReference type="EMBL" id="SLWQ01000002">
    <property type="protein sequence ID" value="TCO41876.1"/>
    <property type="molecule type" value="Genomic_DNA"/>
</dbReference>
<dbReference type="PANTHER" id="PTHR47019">
    <property type="entry name" value="LIPID II FLIPPASE MURJ"/>
    <property type="match status" value="1"/>
</dbReference>
<evidence type="ECO:0000256" key="5">
    <source>
        <dbReference type="ARBA" id="ARBA00022984"/>
    </source>
</evidence>
<keyword evidence="10" id="KW-0997">Cell inner membrane</keyword>
<gene>
    <name evidence="10" type="primary">murJ</name>
    <name evidence="12" type="ORF">EV148_102229</name>
</gene>
<dbReference type="Pfam" id="PF03023">
    <property type="entry name" value="MurJ"/>
    <property type="match status" value="1"/>
</dbReference>
<keyword evidence="6 10" id="KW-1133">Transmembrane helix</keyword>
<keyword evidence="2 10" id="KW-1003">Cell membrane</keyword>
<comment type="function">
    <text evidence="8 10 11">Involved in peptidoglycan biosynthesis. Transports lipid-linked peptidoglycan precursors from the inner to the outer leaflet of the cytoplasmic membrane.</text>
</comment>
<evidence type="ECO:0000256" key="9">
    <source>
        <dbReference type="ARBA" id="ARBA00061532"/>
    </source>
</evidence>
<dbReference type="GO" id="GO:0008360">
    <property type="term" value="P:regulation of cell shape"/>
    <property type="evidence" value="ECO:0007669"/>
    <property type="project" value="UniProtKB-UniRule"/>
</dbReference>
<evidence type="ECO:0000313" key="12">
    <source>
        <dbReference type="EMBL" id="TCO41876.1"/>
    </source>
</evidence>
<dbReference type="PANTHER" id="PTHR47019:SF1">
    <property type="entry name" value="LIPID II FLIPPASE MURJ"/>
    <property type="match status" value="1"/>
</dbReference>
<comment type="subcellular location">
    <subcellularLocation>
        <location evidence="10">Cell inner membrane</location>
        <topology evidence="10">Multi-pass membrane protein</topology>
    </subcellularLocation>
    <subcellularLocation>
        <location evidence="1">Cell membrane</location>
        <topology evidence="1">Multi-pass membrane protein</topology>
    </subcellularLocation>
</comment>
<feature type="transmembrane region" description="Helical" evidence="10">
    <location>
        <begin position="86"/>
        <end position="113"/>
    </location>
</feature>
<feature type="transmembrane region" description="Helical" evidence="10">
    <location>
        <begin position="187"/>
        <end position="211"/>
    </location>
</feature>
<dbReference type="CDD" id="cd13123">
    <property type="entry name" value="MATE_MurJ_like"/>
    <property type="match status" value="1"/>
</dbReference>
<feature type="transmembrane region" description="Helical" evidence="10">
    <location>
        <begin position="232"/>
        <end position="261"/>
    </location>
</feature>
<keyword evidence="3 10" id="KW-0812">Transmembrane</keyword>
<dbReference type="GO" id="GO:0034204">
    <property type="term" value="P:lipid translocation"/>
    <property type="evidence" value="ECO:0007669"/>
    <property type="project" value="TreeGrafter"/>
</dbReference>
<comment type="pathway">
    <text evidence="10">Cell wall biogenesis; peptidoglycan biosynthesis.</text>
</comment>
<reference evidence="12 13" key="1">
    <citation type="journal article" date="2015" name="Stand. Genomic Sci.">
        <title>Genomic Encyclopedia of Bacterial and Archaeal Type Strains, Phase III: the genomes of soil and plant-associated and newly described type strains.</title>
        <authorList>
            <person name="Whitman W.B."/>
            <person name="Woyke T."/>
            <person name="Klenk H.P."/>
            <person name="Zhou Y."/>
            <person name="Lilburn T.G."/>
            <person name="Beck B.J."/>
            <person name="De Vos P."/>
            <person name="Vandamme P."/>
            <person name="Eisen J.A."/>
            <person name="Garrity G."/>
            <person name="Hugenholtz P."/>
            <person name="Kyrpides N.C."/>
        </authorList>
    </citation>
    <scope>NUCLEOTIDE SEQUENCE [LARGE SCALE GENOMIC DNA]</scope>
    <source>
        <strain evidence="12 13">A3</strain>
    </source>
</reference>
<dbReference type="Proteomes" id="UP000294862">
    <property type="component" value="Unassembled WGS sequence"/>
</dbReference>
<evidence type="ECO:0000256" key="1">
    <source>
        <dbReference type="ARBA" id="ARBA00004651"/>
    </source>
</evidence>
<sequence>MTRPSLLRSMLSFSGGTFVSRVLGLVREQAIAYAFGANAATDAFWVAFRIPNFLRRLFAEGSFSVAFVPVFTEVKETRSHEDLRQLVARTAGTLGGVLLVVTALGMLGAHWVAAGFAPGAIDEPAKYALTTDLLRVMFPFLLFVSLTALAGAVLNSFHRFMLPAITPVIMNLCIIVAALWWSHWFDVPIMALGWAILVAGALQLLVQLPALAKLRLLAWPRWGWRHPDVRRILTLMVPTLFGSSVAQVNLLLDTLIASFLVTGSQTWLTQTDRLLEFPLGIFGVALGTVILPSLSRHHVATDRDGFARALDWGLRTALLISVPAMLALVLLAKPLLATLLQHGRFGAHDVEMAALSLSALSFGLPAFALVKVVAPAFYARQDTKTPVRAGIVAMVVNMLLNVIFVALLFQLWHRPGDLADGWLAAIAKVPGLHMGLALASALASYLNLAQLWLALRRNGIYVRQPGWGAHLVRLAAACAAMVAVLGIGLWQWPEWGAWDTGTRVVRLGVLIGGGGATFLGVLFACGFRLRDLRGV</sequence>
<feature type="transmembrane region" description="Helical" evidence="10">
    <location>
        <begin position="160"/>
        <end position="181"/>
    </location>
</feature>
<evidence type="ECO:0000256" key="4">
    <source>
        <dbReference type="ARBA" id="ARBA00022960"/>
    </source>
</evidence>
<feature type="transmembrane region" description="Helical" evidence="10">
    <location>
        <begin position="273"/>
        <end position="291"/>
    </location>
</feature>
<evidence type="ECO:0000256" key="11">
    <source>
        <dbReference type="PIRNR" id="PIRNR002869"/>
    </source>
</evidence>
<feature type="transmembrane region" description="Helical" evidence="10">
    <location>
        <begin position="133"/>
        <end position="153"/>
    </location>
</feature>